<keyword evidence="2" id="KW-1185">Reference proteome</keyword>
<organism evidence="1 2">
    <name type="scientific">Marasmius crinis-equi</name>
    <dbReference type="NCBI Taxonomy" id="585013"/>
    <lineage>
        <taxon>Eukaryota</taxon>
        <taxon>Fungi</taxon>
        <taxon>Dikarya</taxon>
        <taxon>Basidiomycota</taxon>
        <taxon>Agaricomycotina</taxon>
        <taxon>Agaricomycetes</taxon>
        <taxon>Agaricomycetidae</taxon>
        <taxon>Agaricales</taxon>
        <taxon>Marasmiineae</taxon>
        <taxon>Marasmiaceae</taxon>
        <taxon>Marasmius</taxon>
    </lineage>
</organism>
<comment type="caution">
    <text evidence="1">The sequence shown here is derived from an EMBL/GenBank/DDBJ whole genome shotgun (WGS) entry which is preliminary data.</text>
</comment>
<evidence type="ECO:0008006" key="3">
    <source>
        <dbReference type="Google" id="ProtNLM"/>
    </source>
</evidence>
<evidence type="ECO:0000313" key="2">
    <source>
        <dbReference type="Proteomes" id="UP001465976"/>
    </source>
</evidence>
<name>A0ABR3FTV4_9AGAR</name>
<gene>
    <name evidence="1" type="ORF">V5O48_003104</name>
</gene>
<protein>
    <recommendedName>
        <fullName evidence="3">F-box domain-containing protein</fullName>
    </recommendedName>
</protein>
<dbReference type="SUPFAM" id="SSF52047">
    <property type="entry name" value="RNI-like"/>
    <property type="match status" value="1"/>
</dbReference>
<sequence>MVCRLWKTVAYSTPAIWNTPDFMFPTLARNMLHRSKCTPLNIIWGPSCRNERVNQNAQDGVLTEVAEQISRIASLNIVSDSLEVASLFNSTWLVMTGAAPLLHTIQIYCHTGLEDTITIPDEFLAGRAPRLVRLSLSGCSLSWHSPLLKNLTHLSVRHPPAASKPGVRVVVDALRSLPSLVTLDLQYCISPGSGTCLDGLSVESLAFPFLRQLVLSIESDPCLSLLQCMSFPDTTIIHLACYEPPPDFPVGRLFSFISNLMAPAAAAPNHPRAIRGLALTEEASVAIIARNVDNSNLPLSDLDNADESCQLSLHVRAHHFGRTAIINSLSNLVPLTHLENLRIECGEPFPREALVQLLGQSNLLKSLFIEDYISLDFLQLFRSQKTFLPALTALTLSSLKFGDDPTPDFAPFIQGLEHRSEHDHYLKSLALIDCTGIYSNDIAEVQKWVDHVSWNGLVLSRWVRKSSDCVYEIYH</sequence>
<accession>A0ABR3FTV4</accession>
<reference evidence="1 2" key="1">
    <citation type="submission" date="2024-02" db="EMBL/GenBank/DDBJ databases">
        <title>A draft genome for the cacao thread blight pathogen Marasmius crinis-equi.</title>
        <authorList>
            <person name="Cohen S.P."/>
            <person name="Baruah I.K."/>
            <person name="Amoako-Attah I."/>
            <person name="Bukari Y."/>
            <person name="Meinhardt L.W."/>
            <person name="Bailey B.A."/>
        </authorList>
    </citation>
    <scope>NUCLEOTIDE SEQUENCE [LARGE SCALE GENOMIC DNA]</scope>
    <source>
        <strain evidence="1 2">GH-76</strain>
    </source>
</reference>
<evidence type="ECO:0000313" key="1">
    <source>
        <dbReference type="EMBL" id="KAL0578913.1"/>
    </source>
</evidence>
<dbReference type="Gene3D" id="3.80.10.10">
    <property type="entry name" value="Ribonuclease Inhibitor"/>
    <property type="match status" value="1"/>
</dbReference>
<dbReference type="Proteomes" id="UP001465976">
    <property type="component" value="Unassembled WGS sequence"/>
</dbReference>
<dbReference type="EMBL" id="JBAHYK010000079">
    <property type="protein sequence ID" value="KAL0578913.1"/>
    <property type="molecule type" value="Genomic_DNA"/>
</dbReference>
<proteinExistence type="predicted"/>
<dbReference type="InterPro" id="IPR032675">
    <property type="entry name" value="LRR_dom_sf"/>
</dbReference>